<keyword evidence="1" id="KW-0880">Kelch repeat</keyword>
<organism evidence="3 4">
    <name type="scientific">Tetrahymena thermophila (strain SB210)</name>
    <dbReference type="NCBI Taxonomy" id="312017"/>
    <lineage>
        <taxon>Eukaryota</taxon>
        <taxon>Sar</taxon>
        <taxon>Alveolata</taxon>
        <taxon>Ciliophora</taxon>
        <taxon>Intramacronucleata</taxon>
        <taxon>Oligohymenophorea</taxon>
        <taxon>Hymenostomatida</taxon>
        <taxon>Tetrahymenina</taxon>
        <taxon>Tetrahymenidae</taxon>
        <taxon>Tetrahymena</taxon>
    </lineage>
</organism>
<name>I7MGY4_TETTS</name>
<dbReference type="InterPro" id="IPR051746">
    <property type="entry name" value="Kelch_domain_containing_8"/>
</dbReference>
<dbReference type="OrthoDB" id="283842at2759"/>
<dbReference type="Pfam" id="PF24681">
    <property type="entry name" value="Kelch_KLHDC2_KLHL20_DRC7"/>
    <property type="match status" value="1"/>
</dbReference>
<dbReference type="PANTHER" id="PTHR46260">
    <property type="entry name" value="RING-TYPE DOMAIN-CONTAINING PROTEIN"/>
    <property type="match status" value="1"/>
</dbReference>
<dbReference type="RefSeq" id="XP_001033248.2">
    <property type="nucleotide sequence ID" value="XM_001033248.3"/>
</dbReference>
<dbReference type="GeneID" id="7824487"/>
<dbReference type="SMART" id="SM00612">
    <property type="entry name" value="Kelch"/>
    <property type="match status" value="3"/>
</dbReference>
<proteinExistence type="predicted"/>
<keyword evidence="2" id="KW-0677">Repeat</keyword>
<dbReference type="KEGG" id="tet:TTHERM_00419930"/>
<protein>
    <submittedName>
        <fullName evidence="3">Kelch motif protein</fullName>
    </submittedName>
</protein>
<dbReference type="Gene3D" id="2.120.10.80">
    <property type="entry name" value="Kelch-type beta propeller"/>
    <property type="match status" value="1"/>
</dbReference>
<dbReference type="InterPro" id="IPR015915">
    <property type="entry name" value="Kelch-typ_b-propeller"/>
</dbReference>
<dbReference type="Proteomes" id="UP000009168">
    <property type="component" value="Unassembled WGS sequence"/>
</dbReference>
<accession>I7MGY4</accession>
<evidence type="ECO:0000256" key="2">
    <source>
        <dbReference type="ARBA" id="ARBA00022737"/>
    </source>
</evidence>
<dbReference type="PANTHER" id="PTHR46260:SF3">
    <property type="entry name" value="RING-TYPE DOMAIN-CONTAINING PROTEIN"/>
    <property type="match status" value="1"/>
</dbReference>
<evidence type="ECO:0000313" key="4">
    <source>
        <dbReference type="Proteomes" id="UP000009168"/>
    </source>
</evidence>
<dbReference type="EMBL" id="GG662536">
    <property type="protein sequence ID" value="EAR85585.2"/>
    <property type="molecule type" value="Genomic_DNA"/>
</dbReference>
<keyword evidence="4" id="KW-1185">Reference proteome</keyword>
<sequence length="662" mass="75986">MFKYSNQEYQKKTLATGDIDPYNYNRAAGDGYSQNQSYNHLPTQGNLHNQSVQYATSNAYFCEEHNDPVTNYCANLDCLRPLCPDCIDAHYKYHLQSSTIPQIESIKNMKINCSKKVDAAIQSLQKEMNDCELKYLIDPEQVINEGVAKINHTKEKVLLMVRKFFEMQEDIYIKRVNENLLRSGDFTSIFEKINTLINELDQLRYSLEGNSFLSSINRICRLDLISLRDKFKSDIHKIVQQRDLEPVQVLIDDQKVMQIKQDLDQTVIMAKQSDQQNRFSNQQNILAKQSNVFQQVNDIHNQSYRIANDLAGISPLKGTNSNFNSTAPPLAGKGPRETIEIHTADYFDESCKRKNLHFFIYDQDNKSCKLIYLDLNGNKQFQIINIDVDFPLPAFHKSISLPDGEIYLIGGTKPDKTKSNAIYRYDPSNKKLVKESDGMKEGRSSFGVCILRNCIYVIGGIGNNGQYLNSCERYNLKSKKWETVSQVNQASASFSCTSFNNRFIYKFGGNREDKSLLRTIEKYDVMQNKWYIINIQNQNTVPQFLTNSSCVQINQNEIFVFGGYDDQNSPSNASFILQIVETKDPQQSGAITKEENYVYTIQKINAQPLPIPEGFTNPQSIILNNTIYAIQDFPSSNSNELDDNKRQILQFNGKQWTLIRDS</sequence>
<dbReference type="AlphaFoldDB" id="I7MGY4"/>
<dbReference type="InterPro" id="IPR006652">
    <property type="entry name" value="Kelch_1"/>
</dbReference>
<gene>
    <name evidence="3" type="ORF">TTHERM_00419930</name>
</gene>
<evidence type="ECO:0000256" key="1">
    <source>
        <dbReference type="ARBA" id="ARBA00022441"/>
    </source>
</evidence>
<dbReference type="InParanoid" id="I7MGY4"/>
<reference evidence="4" key="1">
    <citation type="journal article" date="2006" name="PLoS Biol.">
        <title>Macronuclear genome sequence of the ciliate Tetrahymena thermophila, a model eukaryote.</title>
        <authorList>
            <person name="Eisen J.A."/>
            <person name="Coyne R.S."/>
            <person name="Wu M."/>
            <person name="Wu D."/>
            <person name="Thiagarajan M."/>
            <person name="Wortman J.R."/>
            <person name="Badger J.H."/>
            <person name="Ren Q."/>
            <person name="Amedeo P."/>
            <person name="Jones K.M."/>
            <person name="Tallon L.J."/>
            <person name="Delcher A.L."/>
            <person name="Salzberg S.L."/>
            <person name="Silva J.C."/>
            <person name="Haas B.J."/>
            <person name="Majoros W.H."/>
            <person name="Farzad M."/>
            <person name="Carlton J.M."/>
            <person name="Smith R.K. Jr."/>
            <person name="Garg J."/>
            <person name="Pearlman R.E."/>
            <person name="Karrer K.M."/>
            <person name="Sun L."/>
            <person name="Manning G."/>
            <person name="Elde N.C."/>
            <person name="Turkewitz A.P."/>
            <person name="Asai D.J."/>
            <person name="Wilkes D.E."/>
            <person name="Wang Y."/>
            <person name="Cai H."/>
            <person name="Collins K."/>
            <person name="Stewart B.A."/>
            <person name="Lee S.R."/>
            <person name="Wilamowska K."/>
            <person name="Weinberg Z."/>
            <person name="Ruzzo W.L."/>
            <person name="Wloga D."/>
            <person name="Gaertig J."/>
            <person name="Frankel J."/>
            <person name="Tsao C.-C."/>
            <person name="Gorovsky M.A."/>
            <person name="Keeling P.J."/>
            <person name="Waller R.F."/>
            <person name="Patron N.J."/>
            <person name="Cherry J.M."/>
            <person name="Stover N.A."/>
            <person name="Krieger C.J."/>
            <person name="del Toro C."/>
            <person name="Ryder H.F."/>
            <person name="Williamson S.C."/>
            <person name="Barbeau R.A."/>
            <person name="Hamilton E.P."/>
            <person name="Orias E."/>
        </authorList>
    </citation>
    <scope>NUCLEOTIDE SEQUENCE [LARGE SCALE GENOMIC DNA]</scope>
    <source>
        <strain evidence="4">SB210</strain>
    </source>
</reference>
<dbReference type="SUPFAM" id="SSF117281">
    <property type="entry name" value="Kelch motif"/>
    <property type="match status" value="1"/>
</dbReference>
<dbReference type="STRING" id="312017.I7MGY4"/>
<dbReference type="eggNOG" id="KOG4441">
    <property type="taxonomic scope" value="Eukaryota"/>
</dbReference>
<evidence type="ECO:0000313" key="3">
    <source>
        <dbReference type="EMBL" id="EAR85585.2"/>
    </source>
</evidence>